<dbReference type="RefSeq" id="WP_083724469.1">
    <property type="nucleotide sequence ID" value="NZ_FOUD01000001.1"/>
</dbReference>
<accession>A0A1S8DIY8</accession>
<feature type="chain" id="PRO_5010587113" description="DUF4810 domain-containing protein" evidence="1">
    <location>
        <begin position="21"/>
        <end position="120"/>
    </location>
</feature>
<comment type="caution">
    <text evidence="2">The sequence shown here is derived from an EMBL/GenBank/DDBJ whole genome shotgun (WGS) entry which is preliminary data.</text>
</comment>
<name>A0A1S8DIY8_9GAMM</name>
<dbReference type="STRING" id="254161.SAMN05216256_101198"/>
<protein>
    <recommendedName>
        <fullName evidence="4">DUF4810 domain-containing protein</fullName>
    </recommendedName>
</protein>
<proteinExistence type="predicted"/>
<dbReference type="PROSITE" id="PS51257">
    <property type="entry name" value="PROKAR_LIPOPROTEIN"/>
    <property type="match status" value="1"/>
</dbReference>
<gene>
    <name evidence="2" type="ORF">BXT89_02795</name>
</gene>
<dbReference type="Proteomes" id="UP000242847">
    <property type="component" value="Unassembled WGS sequence"/>
</dbReference>
<keyword evidence="1" id="KW-0732">Signal</keyword>
<dbReference type="Pfam" id="PF16068">
    <property type="entry name" value="DUF4810"/>
    <property type="match status" value="1"/>
</dbReference>
<dbReference type="EMBL" id="MUBC01000004">
    <property type="protein sequence ID" value="ONM45368.1"/>
    <property type="molecule type" value="Genomic_DNA"/>
</dbReference>
<evidence type="ECO:0000313" key="3">
    <source>
        <dbReference type="Proteomes" id="UP000242847"/>
    </source>
</evidence>
<feature type="signal peptide" evidence="1">
    <location>
        <begin position="1"/>
        <end position="20"/>
    </location>
</feature>
<organism evidence="2 3">
    <name type="scientific">Halopseudomonas pachastrellae</name>
    <dbReference type="NCBI Taxonomy" id="254161"/>
    <lineage>
        <taxon>Bacteria</taxon>
        <taxon>Pseudomonadati</taxon>
        <taxon>Pseudomonadota</taxon>
        <taxon>Gammaproteobacteria</taxon>
        <taxon>Pseudomonadales</taxon>
        <taxon>Pseudomonadaceae</taxon>
        <taxon>Halopseudomonas</taxon>
    </lineage>
</organism>
<evidence type="ECO:0008006" key="4">
    <source>
        <dbReference type="Google" id="ProtNLM"/>
    </source>
</evidence>
<evidence type="ECO:0000256" key="1">
    <source>
        <dbReference type="SAM" id="SignalP"/>
    </source>
</evidence>
<dbReference type="PIRSF" id="PIRSF020555">
    <property type="entry name" value="UCP020555"/>
    <property type="match status" value="1"/>
</dbReference>
<dbReference type="InterPro" id="IPR014508">
    <property type="entry name" value="UCP020555_TPR-like"/>
</dbReference>
<reference evidence="2 3" key="1">
    <citation type="submission" date="2017-01" db="EMBL/GenBank/DDBJ databases">
        <title>Draft genome sequence of Pseudomonas pachastrellae type strain CCUG 46540T from a deep sea.</title>
        <authorList>
            <person name="Gomila M."/>
            <person name="Mulet M."/>
            <person name="Lalucat J."/>
            <person name="Garcia-Valdes E."/>
        </authorList>
    </citation>
    <scope>NUCLEOTIDE SEQUENCE [LARGE SCALE GENOMIC DNA]</scope>
    <source>
        <strain evidence="2 3">CCUG 46540</strain>
    </source>
</reference>
<evidence type="ECO:0000313" key="2">
    <source>
        <dbReference type="EMBL" id="ONM45368.1"/>
    </source>
</evidence>
<sequence>MTVKYLRSSGLLVAALVAGCAPVNQPLYHWGDYQQTIYQYHQNGVTDYAAQVGRVEALLNQAQAQGKSVPPGLHAHLGMLYFNTGREIEAREQFAMEKSLFPESGHFVDYVLKAQPEHNQ</sequence>
<keyword evidence="3" id="KW-1185">Reference proteome</keyword>
<dbReference type="AlphaFoldDB" id="A0A1S8DIY8"/>
<dbReference type="OrthoDB" id="9800218at2"/>